<reference evidence="11 12" key="1">
    <citation type="journal article" date="2024" name="J Genomics">
        <title>Draft genome sequencing and assembly of Favolaschia claudopus CIRM-BRFM 2984 isolated from oak limbs.</title>
        <authorList>
            <person name="Navarro D."/>
            <person name="Drula E."/>
            <person name="Chaduli D."/>
            <person name="Cazenave R."/>
            <person name="Ahrendt S."/>
            <person name="Wang J."/>
            <person name="Lipzen A."/>
            <person name="Daum C."/>
            <person name="Barry K."/>
            <person name="Grigoriev I.V."/>
            <person name="Favel A."/>
            <person name="Rosso M.N."/>
            <person name="Martin F."/>
        </authorList>
    </citation>
    <scope>NUCLEOTIDE SEQUENCE [LARGE SCALE GENOMIC DNA]</scope>
    <source>
        <strain evidence="11 12">CIRM-BRFM 2984</strain>
    </source>
</reference>
<keyword evidence="6 10" id="KW-0560">Oxidoreductase</keyword>
<keyword evidence="12" id="KW-1185">Reference proteome</keyword>
<dbReference type="SUPFAM" id="SSF48264">
    <property type="entry name" value="Cytochrome P450"/>
    <property type="match status" value="1"/>
</dbReference>
<feature type="binding site" description="axial binding residue" evidence="9">
    <location>
        <position position="441"/>
    </location>
    <ligand>
        <name>heme</name>
        <dbReference type="ChEBI" id="CHEBI:30413"/>
    </ligand>
    <ligandPart>
        <name>Fe</name>
        <dbReference type="ChEBI" id="CHEBI:18248"/>
    </ligandPart>
</feature>
<dbReference type="Pfam" id="PF00067">
    <property type="entry name" value="p450"/>
    <property type="match status" value="1"/>
</dbReference>
<accession>A0AAW0E6K6</accession>
<dbReference type="CDD" id="cd11065">
    <property type="entry name" value="CYP64-like"/>
    <property type="match status" value="1"/>
</dbReference>
<dbReference type="InterPro" id="IPR001128">
    <property type="entry name" value="Cyt_P450"/>
</dbReference>
<evidence type="ECO:0000256" key="2">
    <source>
        <dbReference type="ARBA" id="ARBA00005179"/>
    </source>
</evidence>
<evidence type="ECO:0000256" key="10">
    <source>
        <dbReference type="RuleBase" id="RU000461"/>
    </source>
</evidence>
<dbReference type="PROSITE" id="PS00086">
    <property type="entry name" value="CYTOCHROME_P450"/>
    <property type="match status" value="1"/>
</dbReference>
<evidence type="ECO:0000256" key="7">
    <source>
        <dbReference type="ARBA" id="ARBA00023004"/>
    </source>
</evidence>
<dbReference type="Proteomes" id="UP001362999">
    <property type="component" value="Unassembled WGS sequence"/>
</dbReference>
<dbReference type="GO" id="GO:0020037">
    <property type="term" value="F:heme binding"/>
    <property type="evidence" value="ECO:0007669"/>
    <property type="project" value="InterPro"/>
</dbReference>
<evidence type="ECO:0000256" key="6">
    <source>
        <dbReference type="ARBA" id="ARBA00023002"/>
    </source>
</evidence>
<keyword evidence="7 9" id="KW-0408">Iron</keyword>
<dbReference type="PANTHER" id="PTHR46300:SF7">
    <property type="entry name" value="P450, PUTATIVE (EUROFUNG)-RELATED"/>
    <property type="match status" value="1"/>
</dbReference>
<evidence type="ECO:0000313" key="12">
    <source>
        <dbReference type="Proteomes" id="UP001362999"/>
    </source>
</evidence>
<protein>
    <submittedName>
        <fullName evidence="11">O-methylsterigmatocystin oxidoreductase</fullName>
    </submittedName>
</protein>
<keyword evidence="5 9" id="KW-0479">Metal-binding</keyword>
<keyword evidence="4 9" id="KW-0349">Heme</keyword>
<evidence type="ECO:0000313" key="11">
    <source>
        <dbReference type="EMBL" id="KAK7061237.1"/>
    </source>
</evidence>
<evidence type="ECO:0000256" key="3">
    <source>
        <dbReference type="ARBA" id="ARBA00010617"/>
    </source>
</evidence>
<dbReference type="InterPro" id="IPR002401">
    <property type="entry name" value="Cyt_P450_E_grp-I"/>
</dbReference>
<evidence type="ECO:0000256" key="4">
    <source>
        <dbReference type="ARBA" id="ARBA00022617"/>
    </source>
</evidence>
<dbReference type="GO" id="GO:0004497">
    <property type="term" value="F:monooxygenase activity"/>
    <property type="evidence" value="ECO:0007669"/>
    <property type="project" value="UniProtKB-KW"/>
</dbReference>
<proteinExistence type="inferred from homology"/>
<dbReference type="GO" id="GO:0005506">
    <property type="term" value="F:iron ion binding"/>
    <property type="evidence" value="ECO:0007669"/>
    <property type="project" value="InterPro"/>
</dbReference>
<dbReference type="InterPro" id="IPR036396">
    <property type="entry name" value="Cyt_P450_sf"/>
</dbReference>
<evidence type="ECO:0000256" key="1">
    <source>
        <dbReference type="ARBA" id="ARBA00001971"/>
    </source>
</evidence>
<keyword evidence="8 10" id="KW-0503">Monooxygenase</keyword>
<dbReference type="EMBL" id="JAWWNJ010000002">
    <property type="protein sequence ID" value="KAK7061237.1"/>
    <property type="molecule type" value="Genomic_DNA"/>
</dbReference>
<comment type="caution">
    <text evidence="11">The sequence shown here is derived from an EMBL/GenBank/DDBJ whole genome shotgun (WGS) entry which is preliminary data.</text>
</comment>
<dbReference type="PANTHER" id="PTHR46300">
    <property type="entry name" value="P450, PUTATIVE (EUROFUNG)-RELATED-RELATED"/>
    <property type="match status" value="1"/>
</dbReference>
<evidence type="ECO:0000256" key="8">
    <source>
        <dbReference type="ARBA" id="ARBA00023033"/>
    </source>
</evidence>
<name>A0AAW0E6K6_9AGAR</name>
<dbReference type="InterPro" id="IPR050364">
    <property type="entry name" value="Cytochrome_P450_fung"/>
</dbReference>
<evidence type="ECO:0000256" key="9">
    <source>
        <dbReference type="PIRSR" id="PIRSR602401-1"/>
    </source>
</evidence>
<sequence>MDFKAILSDKYFVSGSVAALVVVLSLLRRSRSRPPYPPGPKPKFLFKNLFDFPSKRVWETYTNWGKEYGDVVHIEMLGMHFLVLNSVTATADLLEKRSTIYSDRPWLPTIPLMGWDFSFSFMSYNDEWQKQKKMFHQSFRKEALVDYHHVLLGKVRDMLRSLLSSPDNYEEHVKVMISAVIMAMIYDYDVKSMKDRYVDLQQEAMQRLSEAAIPGRFMVNIFPWLKYVPAWFPGAGFQYYFRDTRRLLNEMKAEPFEYVKENIKNGTDRQSIVRDLINENNAQGFSQKQDDMIRDVTGVAYAAAVESTNATVLVFMLAMAENPEIMRKGQAELDAVVGMGNLPGFEHRPALPYCEAIFRELFRWRPVAPVAIAHATNEDDIYRGYFIPKGTIVLPNIWGMVNDETKYSNPERYYPERYMTADGKINSDDHIIGFGFGRRLCPGRDPAEATVWGTVVTMLALLDIAPGKDSAGNTVKLEHGPDSFTDGMVSQPKTTKYSITPRNEITKQLIMNVF</sequence>
<comment type="pathway">
    <text evidence="2">Secondary metabolite biosynthesis.</text>
</comment>
<dbReference type="Gene3D" id="1.10.630.10">
    <property type="entry name" value="Cytochrome P450"/>
    <property type="match status" value="1"/>
</dbReference>
<dbReference type="GO" id="GO:0016705">
    <property type="term" value="F:oxidoreductase activity, acting on paired donors, with incorporation or reduction of molecular oxygen"/>
    <property type="evidence" value="ECO:0007669"/>
    <property type="project" value="InterPro"/>
</dbReference>
<organism evidence="11 12">
    <name type="scientific">Favolaschia claudopus</name>
    <dbReference type="NCBI Taxonomy" id="2862362"/>
    <lineage>
        <taxon>Eukaryota</taxon>
        <taxon>Fungi</taxon>
        <taxon>Dikarya</taxon>
        <taxon>Basidiomycota</taxon>
        <taxon>Agaricomycotina</taxon>
        <taxon>Agaricomycetes</taxon>
        <taxon>Agaricomycetidae</taxon>
        <taxon>Agaricales</taxon>
        <taxon>Marasmiineae</taxon>
        <taxon>Mycenaceae</taxon>
        <taxon>Favolaschia</taxon>
    </lineage>
</organism>
<dbReference type="AlphaFoldDB" id="A0AAW0E6K6"/>
<dbReference type="PRINTS" id="PR00463">
    <property type="entry name" value="EP450I"/>
</dbReference>
<dbReference type="InterPro" id="IPR017972">
    <property type="entry name" value="Cyt_P450_CS"/>
</dbReference>
<evidence type="ECO:0000256" key="5">
    <source>
        <dbReference type="ARBA" id="ARBA00022723"/>
    </source>
</evidence>
<comment type="similarity">
    <text evidence="3 10">Belongs to the cytochrome P450 family.</text>
</comment>
<gene>
    <name evidence="11" type="ORF">R3P38DRAFT_2828335</name>
</gene>
<comment type="cofactor">
    <cofactor evidence="1 9">
        <name>heme</name>
        <dbReference type="ChEBI" id="CHEBI:30413"/>
    </cofactor>
</comment>